<evidence type="ECO:0000313" key="1">
    <source>
        <dbReference type="EMBL" id="MCI89571.1"/>
    </source>
</evidence>
<dbReference type="AlphaFoldDB" id="A0A392VRF1"/>
<dbReference type="EMBL" id="LXQA011222870">
    <property type="protein sequence ID" value="MCI89571.1"/>
    <property type="molecule type" value="Genomic_DNA"/>
</dbReference>
<sequence length="18" mass="2071">MLHHLLYAMSVVDPLCMP</sequence>
<comment type="caution">
    <text evidence="1">The sequence shown here is derived from an EMBL/GenBank/DDBJ whole genome shotgun (WGS) entry which is preliminary data.</text>
</comment>
<dbReference type="Proteomes" id="UP000265520">
    <property type="component" value="Unassembled WGS sequence"/>
</dbReference>
<reference evidence="1 2" key="1">
    <citation type="journal article" date="2018" name="Front. Plant Sci.">
        <title>Red Clover (Trifolium pratense) and Zigzag Clover (T. medium) - A Picture of Genomic Similarities and Differences.</title>
        <authorList>
            <person name="Dluhosova J."/>
            <person name="Istvanek J."/>
            <person name="Nedelnik J."/>
            <person name="Repkova J."/>
        </authorList>
    </citation>
    <scope>NUCLEOTIDE SEQUENCE [LARGE SCALE GENOMIC DNA]</scope>
    <source>
        <strain evidence="2">cv. 10/8</strain>
        <tissue evidence="1">Leaf</tissue>
    </source>
</reference>
<protein>
    <submittedName>
        <fullName evidence="1">Uncharacterized protein</fullName>
    </submittedName>
</protein>
<accession>A0A392VRF1</accession>
<organism evidence="1 2">
    <name type="scientific">Trifolium medium</name>
    <dbReference type="NCBI Taxonomy" id="97028"/>
    <lineage>
        <taxon>Eukaryota</taxon>
        <taxon>Viridiplantae</taxon>
        <taxon>Streptophyta</taxon>
        <taxon>Embryophyta</taxon>
        <taxon>Tracheophyta</taxon>
        <taxon>Spermatophyta</taxon>
        <taxon>Magnoliopsida</taxon>
        <taxon>eudicotyledons</taxon>
        <taxon>Gunneridae</taxon>
        <taxon>Pentapetalae</taxon>
        <taxon>rosids</taxon>
        <taxon>fabids</taxon>
        <taxon>Fabales</taxon>
        <taxon>Fabaceae</taxon>
        <taxon>Papilionoideae</taxon>
        <taxon>50 kb inversion clade</taxon>
        <taxon>NPAAA clade</taxon>
        <taxon>Hologalegina</taxon>
        <taxon>IRL clade</taxon>
        <taxon>Trifolieae</taxon>
        <taxon>Trifolium</taxon>
    </lineage>
</organism>
<keyword evidence="2" id="KW-1185">Reference proteome</keyword>
<evidence type="ECO:0000313" key="2">
    <source>
        <dbReference type="Proteomes" id="UP000265520"/>
    </source>
</evidence>
<name>A0A392VRF1_9FABA</name>
<proteinExistence type="predicted"/>